<dbReference type="OrthoDB" id="10611755at2759"/>
<keyword evidence="2" id="KW-0812">Transmembrane</keyword>
<reference evidence="3 4" key="2">
    <citation type="submission" date="2013-02" db="EMBL/GenBank/DDBJ databases">
        <title>The Genome Sequence of Plasmodium falciparum MaliPS096_E11.</title>
        <authorList>
            <consortium name="The Broad Institute Genome Sequencing Platform"/>
            <consortium name="The Broad Institute Genome Sequencing Center for Infectious Disease"/>
            <person name="Neafsey D."/>
            <person name="Cheeseman I."/>
            <person name="Volkman S."/>
            <person name="Adams J."/>
            <person name="Walker B."/>
            <person name="Young S.K."/>
            <person name="Zeng Q."/>
            <person name="Gargeya S."/>
            <person name="Fitzgerald M."/>
            <person name="Haas B."/>
            <person name="Abouelleil A."/>
            <person name="Alvarado L."/>
            <person name="Arachchi H.M."/>
            <person name="Berlin A.M."/>
            <person name="Chapman S.B."/>
            <person name="Dewar J."/>
            <person name="Goldberg J."/>
            <person name="Griggs A."/>
            <person name="Gujja S."/>
            <person name="Hansen M."/>
            <person name="Howarth C."/>
            <person name="Imamovic A."/>
            <person name="Larimer J."/>
            <person name="McCowan C."/>
            <person name="Murphy C."/>
            <person name="Neiman D."/>
            <person name="Pearson M."/>
            <person name="Priest M."/>
            <person name="Roberts A."/>
            <person name="Saif S."/>
            <person name="Shea T."/>
            <person name="Sisk P."/>
            <person name="Sykes S."/>
            <person name="Wortman J."/>
            <person name="Nusbaum C."/>
            <person name="Birren B."/>
        </authorList>
    </citation>
    <scope>NUCLEOTIDE SEQUENCE [LARGE SCALE GENOMIC DNA]</scope>
    <source>
        <strain evidence="3 4">MaliPS096_E11</strain>
    </source>
</reference>
<feature type="region of interest" description="Disordered" evidence="1">
    <location>
        <begin position="255"/>
        <end position="275"/>
    </location>
</feature>
<name>A0A024WXF2_PLAFA</name>
<reference evidence="3 4" key="1">
    <citation type="submission" date="2013-02" db="EMBL/GenBank/DDBJ databases">
        <title>The Genome Annotation of Plasmodium falciparum MaliPS096_E11.</title>
        <authorList>
            <consortium name="The Broad Institute Genome Sequencing Platform"/>
            <consortium name="The Broad Institute Genome Sequencing Center for Infectious Disease"/>
            <person name="Neafsey D."/>
            <person name="Hoffman S."/>
            <person name="Volkman S."/>
            <person name="Rosenthal P."/>
            <person name="Walker B."/>
            <person name="Young S.K."/>
            <person name="Zeng Q."/>
            <person name="Gargeya S."/>
            <person name="Fitzgerald M."/>
            <person name="Haas B."/>
            <person name="Abouelleil A."/>
            <person name="Allen A.W."/>
            <person name="Alvarado L."/>
            <person name="Arachchi H.M."/>
            <person name="Berlin A.M."/>
            <person name="Chapman S.B."/>
            <person name="Gainer-Dewar J."/>
            <person name="Goldberg J."/>
            <person name="Griggs A."/>
            <person name="Gujja S."/>
            <person name="Hansen M."/>
            <person name="Howarth C."/>
            <person name="Imamovic A."/>
            <person name="Ireland A."/>
            <person name="Larimer J."/>
            <person name="McCowan C."/>
            <person name="Murphy C."/>
            <person name="Pearson M."/>
            <person name="Poon T.W."/>
            <person name="Priest M."/>
            <person name="Roberts A."/>
            <person name="Saif S."/>
            <person name="Shea T."/>
            <person name="Sisk P."/>
            <person name="Sykes S."/>
            <person name="Wortman J."/>
            <person name="Nusbaum C."/>
            <person name="Birren B."/>
        </authorList>
    </citation>
    <scope>NUCLEOTIDE SEQUENCE [LARGE SCALE GENOMIC DNA]</scope>
    <source>
        <strain evidence="3 4">MaliPS096_E11</strain>
    </source>
</reference>
<protein>
    <submittedName>
        <fullName evidence="3">Uncharacterized protein</fullName>
    </submittedName>
</protein>
<evidence type="ECO:0000313" key="3">
    <source>
        <dbReference type="EMBL" id="ETW51648.1"/>
    </source>
</evidence>
<evidence type="ECO:0000256" key="1">
    <source>
        <dbReference type="SAM" id="MobiDB-lite"/>
    </source>
</evidence>
<gene>
    <name evidence="3" type="ORF">PFMALIP_00380</name>
</gene>
<feature type="transmembrane region" description="Helical" evidence="2">
    <location>
        <begin position="20"/>
        <end position="37"/>
    </location>
</feature>
<evidence type="ECO:0000313" key="4">
    <source>
        <dbReference type="Proteomes" id="UP000030699"/>
    </source>
</evidence>
<dbReference type="EMBL" id="KI925481">
    <property type="protein sequence ID" value="ETW51648.1"/>
    <property type="molecule type" value="Genomic_DNA"/>
</dbReference>
<dbReference type="Proteomes" id="UP000030699">
    <property type="component" value="Unassembled WGS sequence"/>
</dbReference>
<accession>A0A024WXF2</accession>
<keyword evidence="2" id="KW-1133">Transmembrane helix</keyword>
<dbReference type="AlphaFoldDB" id="A0A024WXF2"/>
<keyword evidence="2" id="KW-0472">Membrane</keyword>
<organism evidence="3 4">
    <name type="scientific">Plasmodium falciparum MaliPS096_E11</name>
    <dbReference type="NCBI Taxonomy" id="1036727"/>
    <lineage>
        <taxon>Eukaryota</taxon>
        <taxon>Sar</taxon>
        <taxon>Alveolata</taxon>
        <taxon>Apicomplexa</taxon>
        <taxon>Aconoidasida</taxon>
        <taxon>Haemosporida</taxon>
        <taxon>Plasmodiidae</taxon>
        <taxon>Plasmodium</taxon>
        <taxon>Plasmodium (Laverania)</taxon>
    </lineage>
</organism>
<sequence>MYINKEFLINHNKINRKNIFIITIKIMTVFLFVLSLLNQFSKNPYNCQATDSLVKSDYKFNRILRDPFFLELNEPTPKYLDKLLKSGNDEINHKHENKELKNSFNYQNTDSLVKSDYNFNPILSHPLFLELDEQTKKYLDELLQYGNDESKESKKTNERKYKKNEYPKDDPKTKQNIPEVTEKVNNGTTNFKKYKRETYDKGKEAKSKRSRYLKNTKMQRKRYNNFYIKAERDFQNSLYKLNDKNVKSCEFENKMKSSDKLSSSNEADEPNKMQEPNIIEESNIIEEPNKIEELYIYIYIYIYIVTCISYKNIEKKIST</sequence>
<evidence type="ECO:0000256" key="2">
    <source>
        <dbReference type="SAM" id="Phobius"/>
    </source>
</evidence>
<feature type="transmembrane region" description="Helical" evidence="2">
    <location>
        <begin position="294"/>
        <end position="313"/>
    </location>
</feature>
<proteinExistence type="predicted"/>
<feature type="region of interest" description="Disordered" evidence="1">
    <location>
        <begin position="150"/>
        <end position="175"/>
    </location>
</feature>
<feature type="compositionally biased region" description="Basic and acidic residues" evidence="1">
    <location>
        <begin position="150"/>
        <end position="173"/>
    </location>
</feature>